<dbReference type="Proteomes" id="UP000041254">
    <property type="component" value="Unassembled WGS sequence"/>
</dbReference>
<keyword evidence="3" id="KW-1185">Reference proteome</keyword>
<proteinExistence type="predicted"/>
<reference evidence="2 3" key="1">
    <citation type="submission" date="2014-11" db="EMBL/GenBank/DDBJ databases">
        <authorList>
            <person name="Zhu J."/>
            <person name="Qi W."/>
            <person name="Song R."/>
        </authorList>
    </citation>
    <scope>NUCLEOTIDE SEQUENCE [LARGE SCALE GENOMIC DNA]</scope>
</reference>
<protein>
    <recommendedName>
        <fullName evidence="4">ABM domain-containing protein</fullName>
    </recommendedName>
</protein>
<gene>
    <name evidence="2" type="ORF">Vbra_10596</name>
</gene>
<organism evidence="2 3">
    <name type="scientific">Vitrella brassicaformis (strain CCMP3155)</name>
    <dbReference type="NCBI Taxonomy" id="1169540"/>
    <lineage>
        <taxon>Eukaryota</taxon>
        <taxon>Sar</taxon>
        <taxon>Alveolata</taxon>
        <taxon>Colpodellida</taxon>
        <taxon>Vitrellaceae</taxon>
        <taxon>Vitrella</taxon>
    </lineage>
</organism>
<dbReference type="OrthoDB" id="204972at2759"/>
<dbReference type="VEuPathDB" id="CryptoDB:Vbra_10596"/>
<accession>A0A0G4H4B5</accession>
<dbReference type="InParanoid" id="A0A0G4H4B5"/>
<dbReference type="EMBL" id="CDMY01000989">
    <property type="protein sequence ID" value="CEM38607.1"/>
    <property type="molecule type" value="Genomic_DNA"/>
</dbReference>
<evidence type="ECO:0000313" key="3">
    <source>
        <dbReference type="Proteomes" id="UP000041254"/>
    </source>
</evidence>
<sequence>MRRWAKPATAVDAPAAPAAASTDGKPRLRKTRQEIEDVFAPFVENWFDGRPNTKLYERDVITAKDMLSRQQRIQAVLKEEKERQEAAGDGRAELVHTAEEAGTRYDLHILPDYDHPPPTFEEQAKSYPNGTFAEVWQDHQKMEQRKADEMQEGPTAVERFLFSSGFEGVRQYLNSNLFVGVELLLLFLFFSSVDCGWTGDWSMLGWLTNDVEAYARQTVYALLGIRLFAAPVSAFLAVSKGLDWRVNAARTFLFGVADMMRVGLADDKETREYKRFRETEPLHDIFTSDQLLDNVSERGLMLSMVLKSRKEKAPVTQELVRKYYEYVKQVDVETMHTVSAINVNQDPRGRLDFIIVERFADIPHLIRHQNEPAFKSFVAALQDDDCLEEPINLHIVGDADGQVQINRYPFGPGGEGGRDDALFSSPINLNARQH</sequence>
<evidence type="ECO:0008006" key="4">
    <source>
        <dbReference type="Google" id="ProtNLM"/>
    </source>
</evidence>
<evidence type="ECO:0000313" key="2">
    <source>
        <dbReference type="EMBL" id="CEM38607.1"/>
    </source>
</evidence>
<feature type="compositionally biased region" description="Low complexity" evidence="1">
    <location>
        <begin position="1"/>
        <end position="20"/>
    </location>
</feature>
<feature type="region of interest" description="Disordered" evidence="1">
    <location>
        <begin position="1"/>
        <end position="30"/>
    </location>
</feature>
<evidence type="ECO:0000256" key="1">
    <source>
        <dbReference type="SAM" id="MobiDB-lite"/>
    </source>
</evidence>
<dbReference type="Gene3D" id="3.30.70.100">
    <property type="match status" value="1"/>
</dbReference>
<dbReference type="AlphaFoldDB" id="A0A0G4H4B5"/>
<name>A0A0G4H4B5_VITBC</name>